<evidence type="ECO:0000313" key="3">
    <source>
        <dbReference type="EMBL" id="MFC4231349.1"/>
    </source>
</evidence>
<dbReference type="RefSeq" id="WP_379012764.1">
    <property type="nucleotide sequence ID" value="NZ_JBHSDC010000003.1"/>
</dbReference>
<dbReference type="SUPFAM" id="SSF51735">
    <property type="entry name" value="NAD(P)-binding Rossmann-fold domains"/>
    <property type="match status" value="1"/>
</dbReference>
<feature type="domain" description="Phosphogluconate dehydrogenase NAD-binding putative C-terminal" evidence="2">
    <location>
        <begin position="216"/>
        <end position="263"/>
    </location>
</feature>
<dbReference type="Gene3D" id="1.10.1040.10">
    <property type="entry name" value="N-(1-d-carboxylethyl)-l-norvaline Dehydrogenase, domain 2"/>
    <property type="match status" value="1"/>
</dbReference>
<dbReference type="InterPro" id="IPR006115">
    <property type="entry name" value="6PGDH_NADP-bd"/>
</dbReference>
<dbReference type="InterPro" id="IPR015814">
    <property type="entry name" value="Pgluconate_DH_NAD-bd_C"/>
</dbReference>
<dbReference type="Pfam" id="PF03446">
    <property type="entry name" value="NAD_binding_2"/>
    <property type="match status" value="1"/>
</dbReference>
<dbReference type="EMBL" id="JBHSDC010000003">
    <property type="protein sequence ID" value="MFC4231349.1"/>
    <property type="molecule type" value="Genomic_DNA"/>
</dbReference>
<comment type="caution">
    <text evidence="3">The sequence shown here is derived from an EMBL/GenBank/DDBJ whole genome shotgun (WGS) entry which is preliminary data.</text>
</comment>
<accession>A0ABV8PUT8</accession>
<dbReference type="Pfam" id="PF09130">
    <property type="entry name" value="DUF1932"/>
    <property type="match status" value="1"/>
</dbReference>
<protein>
    <submittedName>
        <fullName evidence="3">NAD(P)-binding domain-containing protein</fullName>
    </submittedName>
</protein>
<dbReference type="Proteomes" id="UP001595906">
    <property type="component" value="Unassembled WGS sequence"/>
</dbReference>
<dbReference type="InterPro" id="IPR008927">
    <property type="entry name" value="6-PGluconate_DH-like_C_sf"/>
</dbReference>
<dbReference type="SUPFAM" id="SSF48179">
    <property type="entry name" value="6-phosphogluconate dehydrogenase C-terminal domain-like"/>
    <property type="match status" value="1"/>
</dbReference>
<name>A0ABV8PUT8_9BACT</name>
<reference evidence="4" key="1">
    <citation type="journal article" date="2019" name="Int. J. Syst. Evol. Microbiol.">
        <title>The Global Catalogue of Microorganisms (GCM) 10K type strain sequencing project: providing services to taxonomists for standard genome sequencing and annotation.</title>
        <authorList>
            <consortium name="The Broad Institute Genomics Platform"/>
            <consortium name="The Broad Institute Genome Sequencing Center for Infectious Disease"/>
            <person name="Wu L."/>
            <person name="Ma J."/>
        </authorList>
    </citation>
    <scope>NUCLEOTIDE SEQUENCE [LARGE SCALE GENOMIC DNA]</scope>
    <source>
        <strain evidence="4">CECT 8010</strain>
    </source>
</reference>
<gene>
    <name evidence="3" type="ORF">ACFOW1_05575</name>
</gene>
<evidence type="ECO:0000313" key="4">
    <source>
        <dbReference type="Proteomes" id="UP001595906"/>
    </source>
</evidence>
<sequence>MERKIWLVNMGEIKIAILGLGEAGSRFANDLVKMGVSVIGYDPQIVHTLDNKIKLASSALEAVKDVDIIFSVNLSSVSIGLAQELQTVLQPNQFYCEMNTSGPQKKMKIAEILYLSGVKMIDLAIMAPVPQEGIFTPLLAAGAYVDDFLLKIKPLGLKITGIENSKIGDAATRKLLRSIVYKGIAAVICEAIEAGKSFGMESYIRGQIVSLIGGNHELIDRFVEGSKIHAKRRKEEMEAVIEMLEERGIDPLVTKGTRDNLQKLIK</sequence>
<dbReference type="InterPro" id="IPR013328">
    <property type="entry name" value="6PGD_dom2"/>
</dbReference>
<feature type="domain" description="6-phosphogluconate dehydrogenase NADP-binding" evidence="1">
    <location>
        <begin position="14"/>
        <end position="124"/>
    </location>
</feature>
<evidence type="ECO:0000259" key="1">
    <source>
        <dbReference type="Pfam" id="PF03446"/>
    </source>
</evidence>
<evidence type="ECO:0000259" key="2">
    <source>
        <dbReference type="Pfam" id="PF09130"/>
    </source>
</evidence>
<dbReference type="InterPro" id="IPR036291">
    <property type="entry name" value="NAD(P)-bd_dom_sf"/>
</dbReference>
<proteinExistence type="predicted"/>
<organism evidence="3 4">
    <name type="scientific">Parasediminibacterium paludis</name>
    <dbReference type="NCBI Taxonomy" id="908966"/>
    <lineage>
        <taxon>Bacteria</taxon>
        <taxon>Pseudomonadati</taxon>
        <taxon>Bacteroidota</taxon>
        <taxon>Chitinophagia</taxon>
        <taxon>Chitinophagales</taxon>
        <taxon>Chitinophagaceae</taxon>
        <taxon>Parasediminibacterium</taxon>
    </lineage>
</organism>
<dbReference type="Gene3D" id="3.40.50.720">
    <property type="entry name" value="NAD(P)-binding Rossmann-like Domain"/>
    <property type="match status" value="1"/>
</dbReference>
<keyword evidence="4" id="KW-1185">Reference proteome</keyword>